<gene>
    <name evidence="1" type="ORF">ACFFJ8_12720</name>
</gene>
<name>A0ABV6J9K7_9BACL</name>
<dbReference type="RefSeq" id="WP_204819338.1">
    <property type="nucleotide sequence ID" value="NZ_JANHOF010000003.1"/>
</dbReference>
<evidence type="ECO:0000313" key="1">
    <source>
        <dbReference type="EMBL" id="MFC0392227.1"/>
    </source>
</evidence>
<accession>A0ABV6J9K7</accession>
<protein>
    <submittedName>
        <fullName evidence="1">Uncharacterized protein</fullName>
    </submittedName>
</protein>
<dbReference type="EMBL" id="JBHLVF010000017">
    <property type="protein sequence ID" value="MFC0392227.1"/>
    <property type="molecule type" value="Genomic_DNA"/>
</dbReference>
<sequence length="700" mass="78610">MTVQTGIKGTGCIRQQSDTASTNPDLIVKGTAITRYNIFIDEGQMIIHMSYMLRAVILEQTWERQLQDIIKLCKEANIEEVALKELSSHIIPVPFLLDRHRTMANIYSKMAKSLREEKIEFSINIIMLAGHSDGDVEAKYIMPYQKFVGEDLRELHATYCILDEEWQAYAADVCAVYAETRPDKLMIDDDFRSLNHGVQYGCFCPIHVRRTSERCGIELTAETLMHAVSGASAEDLRIKEAWMQINFEGQLKAARRMCAAVEQVSPATRLGLMNSGEPAHSLQGRDMDALLREFAGSRRPLSRPAGCSYSDTMHGELFTIHQVMALSKSVLGEDVQIVSEVENYPHTRFSKSIRITKLQLELHALAGAEDFTLNLYDYLATPYEQEPDFLKLLAAEKERLETIQAARKGKRMVGFGVPWKKDTALKQVSRRGLLSDVMPSRDPDQYLPQFGIPMQFQQGKGNLIFGDAVQCYDDAEVEELLSGGLMLDGLAFENLYNRGFGRYLGCKPDGSRVVDGFSVEQFGSNAFTGPFAGNLQTTNWSESKKHGKLPQRVCMDPDAKAISMLVDDHMKELAPGVVLFENELGGRVAIFTVPISSFQFLHRCRAYMVAKVAEWLMRESLPIWIEDCPNVGPIYYEGADGEGLLGIISGNLDGLDVKLHTDLQVFDLFTGEAINDLWMDPLSVRFFRTKKSMGAHRVMS</sequence>
<dbReference type="Proteomes" id="UP001589818">
    <property type="component" value="Unassembled WGS sequence"/>
</dbReference>
<organism evidence="1 2">
    <name type="scientific">Paenibacillus mendelii</name>
    <dbReference type="NCBI Taxonomy" id="206163"/>
    <lineage>
        <taxon>Bacteria</taxon>
        <taxon>Bacillati</taxon>
        <taxon>Bacillota</taxon>
        <taxon>Bacilli</taxon>
        <taxon>Bacillales</taxon>
        <taxon>Paenibacillaceae</taxon>
        <taxon>Paenibacillus</taxon>
    </lineage>
</organism>
<proteinExistence type="predicted"/>
<evidence type="ECO:0000313" key="2">
    <source>
        <dbReference type="Proteomes" id="UP001589818"/>
    </source>
</evidence>
<reference evidence="1 2" key="1">
    <citation type="submission" date="2024-09" db="EMBL/GenBank/DDBJ databases">
        <authorList>
            <person name="Sun Q."/>
            <person name="Mori K."/>
        </authorList>
    </citation>
    <scope>NUCLEOTIDE SEQUENCE [LARGE SCALE GENOMIC DNA]</scope>
    <source>
        <strain evidence="1 2">CCM 4839</strain>
    </source>
</reference>
<comment type="caution">
    <text evidence="1">The sequence shown here is derived from an EMBL/GenBank/DDBJ whole genome shotgun (WGS) entry which is preliminary data.</text>
</comment>
<keyword evidence="2" id="KW-1185">Reference proteome</keyword>